<feature type="domain" description="Glycosyl transferase family 1" evidence="3">
    <location>
        <begin position="201"/>
        <end position="318"/>
    </location>
</feature>
<dbReference type="PANTHER" id="PTHR12526:SF638">
    <property type="entry name" value="SPORE COAT PROTEIN SA"/>
    <property type="match status" value="1"/>
</dbReference>
<evidence type="ECO:0000313" key="5">
    <source>
        <dbReference type="EMBL" id="MDW5594768.1"/>
    </source>
</evidence>
<keyword evidence="2 5" id="KW-0808">Transferase</keyword>
<dbReference type="Gene3D" id="3.40.50.2000">
    <property type="entry name" value="Glycogen Phosphorylase B"/>
    <property type="match status" value="2"/>
</dbReference>
<dbReference type="RefSeq" id="WP_318597079.1">
    <property type="nucleotide sequence ID" value="NZ_JAWSTH010000022.1"/>
</dbReference>
<accession>A0ABU4HN82</accession>
<comment type="caution">
    <text evidence="5">The sequence shown here is derived from an EMBL/GenBank/DDBJ whole genome shotgun (WGS) entry which is preliminary data.</text>
</comment>
<evidence type="ECO:0000256" key="2">
    <source>
        <dbReference type="ARBA" id="ARBA00022679"/>
    </source>
</evidence>
<evidence type="ECO:0000256" key="1">
    <source>
        <dbReference type="ARBA" id="ARBA00022676"/>
    </source>
</evidence>
<dbReference type="InterPro" id="IPR001296">
    <property type="entry name" value="Glyco_trans_1"/>
</dbReference>
<dbReference type="GO" id="GO:0016757">
    <property type="term" value="F:glycosyltransferase activity"/>
    <property type="evidence" value="ECO:0007669"/>
    <property type="project" value="UniProtKB-KW"/>
</dbReference>
<dbReference type="EC" id="2.4.-.-" evidence="5"/>
<keyword evidence="1 5" id="KW-0328">Glycosyltransferase</keyword>
<gene>
    <name evidence="5" type="ORF">R7226_10495</name>
</gene>
<name>A0ABU4HN82_9ACTN</name>
<dbReference type="Pfam" id="PF13439">
    <property type="entry name" value="Glyco_transf_4"/>
    <property type="match status" value="1"/>
</dbReference>
<dbReference type="SUPFAM" id="SSF53756">
    <property type="entry name" value="UDP-Glycosyltransferase/glycogen phosphorylase"/>
    <property type="match status" value="1"/>
</dbReference>
<dbReference type="Pfam" id="PF00534">
    <property type="entry name" value="Glycos_transf_1"/>
    <property type="match status" value="1"/>
</dbReference>
<dbReference type="Proteomes" id="UP001284601">
    <property type="component" value="Unassembled WGS sequence"/>
</dbReference>
<sequence>MPPADVALITPYPAPGDEHGGRSGVAAYGAALAHALAGHGAEVTVLAPEEDDAPLLAADGPVRVERPFRRGPGALLRAAHAARASGAAVTHVQHELFLYGGPSSVPALAPALRALRDAVVTMHHVVDPATVDDDFVRLHRVHAPRRVAQAGLAGVQRTIRRRAGAVIVHEPAFARIVPEAEVVPHGLPARPAPDAGERAAARAALGLDDRLTVLCFGFLAPYKGLELALDAAALTGPDVRLVVAGGPHPRLVEDGDPYAHELRERHGAHADFVGRVPEAEVSTWFTAADVALFPYPRPFAASGPLALALAHRTPVLLSPQLASCTAAPLALTAPASARELAALLDGLAAAPGELERLREAAGAVARDRAWPAVAGRHLELYEEVQRGKRSARRRLRAA</sequence>
<protein>
    <submittedName>
        <fullName evidence="5">Glycosyltransferase</fullName>
        <ecNumber evidence="5">2.4.-.-</ecNumber>
    </submittedName>
</protein>
<reference evidence="6" key="1">
    <citation type="submission" date="2023-07" db="EMBL/GenBank/DDBJ databases">
        <title>Conexibacter stalactiti sp. nov., isolated from stalactites in a lava cave and emended description of the genus Conexibacter.</title>
        <authorList>
            <person name="Lee S.D."/>
        </authorList>
    </citation>
    <scope>NUCLEOTIDE SEQUENCE [LARGE SCALE GENOMIC DNA]</scope>
    <source>
        <strain evidence="6">KCTC 39840</strain>
    </source>
</reference>
<evidence type="ECO:0000259" key="4">
    <source>
        <dbReference type="Pfam" id="PF13439"/>
    </source>
</evidence>
<dbReference type="InterPro" id="IPR028098">
    <property type="entry name" value="Glyco_trans_4-like_N"/>
</dbReference>
<organism evidence="5 6">
    <name type="scientific">Conexibacter stalactiti</name>
    <dbReference type="NCBI Taxonomy" id="1940611"/>
    <lineage>
        <taxon>Bacteria</taxon>
        <taxon>Bacillati</taxon>
        <taxon>Actinomycetota</taxon>
        <taxon>Thermoleophilia</taxon>
        <taxon>Solirubrobacterales</taxon>
        <taxon>Conexibacteraceae</taxon>
        <taxon>Conexibacter</taxon>
    </lineage>
</organism>
<dbReference type="EMBL" id="JAWSTH010000022">
    <property type="protein sequence ID" value="MDW5594768.1"/>
    <property type="molecule type" value="Genomic_DNA"/>
</dbReference>
<proteinExistence type="predicted"/>
<evidence type="ECO:0000313" key="6">
    <source>
        <dbReference type="Proteomes" id="UP001284601"/>
    </source>
</evidence>
<dbReference type="PANTHER" id="PTHR12526">
    <property type="entry name" value="GLYCOSYLTRANSFERASE"/>
    <property type="match status" value="1"/>
</dbReference>
<keyword evidence="6" id="KW-1185">Reference proteome</keyword>
<feature type="domain" description="Glycosyltransferase subfamily 4-like N-terminal" evidence="4">
    <location>
        <begin position="23"/>
        <end position="179"/>
    </location>
</feature>
<evidence type="ECO:0000259" key="3">
    <source>
        <dbReference type="Pfam" id="PF00534"/>
    </source>
</evidence>